<sequence>MAGSSSPSRTVTVCTSSRSSTVSNSSMSSGVDTGNSWYVWLPFVSAAR</sequence>
<protein>
    <submittedName>
        <fullName evidence="2">Uncharacterized protein</fullName>
    </submittedName>
</protein>
<feature type="region of interest" description="Disordered" evidence="1">
    <location>
        <begin position="1"/>
        <end position="31"/>
    </location>
</feature>
<keyword evidence="3" id="KW-1185">Reference proteome</keyword>
<gene>
    <name evidence="2" type="ORF">FHU38_001156</name>
</gene>
<reference evidence="2 3" key="1">
    <citation type="submission" date="2020-03" db="EMBL/GenBank/DDBJ databases">
        <title>Sequencing the genomes of 1000 actinobacteria strains.</title>
        <authorList>
            <person name="Klenk H.-P."/>
        </authorList>
    </citation>
    <scope>NUCLEOTIDE SEQUENCE [LARGE SCALE GENOMIC DNA]</scope>
    <source>
        <strain evidence="2 3">DSM 45685</strain>
    </source>
</reference>
<evidence type="ECO:0000256" key="1">
    <source>
        <dbReference type="SAM" id="MobiDB-lite"/>
    </source>
</evidence>
<evidence type="ECO:0000313" key="3">
    <source>
        <dbReference type="Proteomes" id="UP000545493"/>
    </source>
</evidence>
<dbReference type="EMBL" id="JAAOYM010000001">
    <property type="protein sequence ID" value="NIJ10812.1"/>
    <property type="molecule type" value="Genomic_DNA"/>
</dbReference>
<organism evidence="2 3">
    <name type="scientific">Saccharomonospora amisosensis</name>
    <dbReference type="NCBI Taxonomy" id="1128677"/>
    <lineage>
        <taxon>Bacteria</taxon>
        <taxon>Bacillati</taxon>
        <taxon>Actinomycetota</taxon>
        <taxon>Actinomycetes</taxon>
        <taxon>Pseudonocardiales</taxon>
        <taxon>Pseudonocardiaceae</taxon>
        <taxon>Saccharomonospora</taxon>
    </lineage>
</organism>
<dbReference type="AlphaFoldDB" id="A0A7X5ZPK1"/>
<comment type="caution">
    <text evidence="2">The sequence shown here is derived from an EMBL/GenBank/DDBJ whole genome shotgun (WGS) entry which is preliminary data.</text>
</comment>
<name>A0A7X5ZPK1_9PSEU</name>
<proteinExistence type="predicted"/>
<evidence type="ECO:0000313" key="2">
    <source>
        <dbReference type="EMBL" id="NIJ10812.1"/>
    </source>
</evidence>
<dbReference type="Proteomes" id="UP000545493">
    <property type="component" value="Unassembled WGS sequence"/>
</dbReference>
<accession>A0A7X5ZPK1</accession>